<dbReference type="GO" id="GO:0003676">
    <property type="term" value="F:nucleic acid binding"/>
    <property type="evidence" value="ECO:0007669"/>
    <property type="project" value="InterPro"/>
</dbReference>
<dbReference type="GO" id="GO:0016818">
    <property type="term" value="F:hydrolase activity, acting on acid anhydrides, in phosphorus-containing anhydrides"/>
    <property type="evidence" value="ECO:0007669"/>
    <property type="project" value="InterPro"/>
</dbReference>
<dbReference type="InterPro" id="IPR006555">
    <property type="entry name" value="ATP-dep_Helicase_C"/>
</dbReference>
<gene>
    <name evidence="2" type="ORF">LCGC14_2038880</name>
</gene>
<sequence length="455" mass="51416">LTATISLQEQYAADFPDIVICKGRGNFPCTANGLTAAEGECTVRKGATCDSEYYEMKAKVKAATRIVANYSIYLNELFYTQSLFGHRDLRPDLLVCDEAHRLLDQLTSFETRTLDVDLAEKLWKMNFADFDSLEDGQAWCHEWGDKIAGQAEAAVIQQDKRARLWIRLRRQVDAILSAPDDLILLKSGRILEVSPLWPKQAARTLIRSAHNVILMSATLFGGHLLADLLGLGDPLCAESGNSSNNLHTNYQFYTVPSPFPTDRWPVHYRPIAALSKSAPLSAWDAMAEEIHRYVHEYHQTKGVIHVASGRQVEQLSRRIRDCVSCRDRLVRPQSGVPRADTIDLYRRGPPGTWLIHYSVGEGEDFRDDLCRIQLVAKVPYPDLGDRLTKLRSDEPGLGKKMYAAMTLNKLAQTAGRIMRHDKDYGETIILDANFKRLWTWNGQLAPSWFGPLLRM</sequence>
<reference evidence="2" key="1">
    <citation type="journal article" date="2015" name="Nature">
        <title>Complex archaea that bridge the gap between prokaryotes and eukaryotes.</title>
        <authorList>
            <person name="Spang A."/>
            <person name="Saw J.H."/>
            <person name="Jorgensen S.L."/>
            <person name="Zaremba-Niedzwiedzka K."/>
            <person name="Martijn J."/>
            <person name="Lind A.E."/>
            <person name="van Eijk R."/>
            <person name="Schleper C."/>
            <person name="Guy L."/>
            <person name="Ettema T.J."/>
        </authorList>
    </citation>
    <scope>NUCLEOTIDE SEQUENCE</scope>
</reference>
<evidence type="ECO:0000313" key="2">
    <source>
        <dbReference type="EMBL" id="KKL77037.1"/>
    </source>
</evidence>
<accession>A0A0F9HPI8</accession>
<comment type="caution">
    <text evidence="2">The sequence shown here is derived from an EMBL/GenBank/DDBJ whole genome shotgun (WGS) entry which is preliminary data.</text>
</comment>
<name>A0A0F9HPI8_9ZZZZ</name>
<dbReference type="SMART" id="SM00491">
    <property type="entry name" value="HELICc2"/>
    <property type="match status" value="1"/>
</dbReference>
<proteinExistence type="predicted"/>
<dbReference type="PANTHER" id="PTHR11472">
    <property type="entry name" value="DNA REPAIR DEAD HELICASE RAD3/XP-D SUBFAMILY MEMBER"/>
    <property type="match status" value="1"/>
</dbReference>
<dbReference type="AlphaFoldDB" id="A0A0F9HPI8"/>
<dbReference type="Gene3D" id="3.40.50.300">
    <property type="entry name" value="P-loop containing nucleotide triphosphate hydrolases"/>
    <property type="match status" value="2"/>
</dbReference>
<feature type="non-terminal residue" evidence="2">
    <location>
        <position position="1"/>
    </location>
</feature>
<evidence type="ECO:0000259" key="1">
    <source>
        <dbReference type="SMART" id="SM00491"/>
    </source>
</evidence>
<protein>
    <recommendedName>
        <fullName evidence="1">ATP-dependent helicase C-terminal domain-containing protein</fullName>
    </recommendedName>
</protein>
<dbReference type="GO" id="GO:0003678">
    <property type="term" value="F:DNA helicase activity"/>
    <property type="evidence" value="ECO:0007669"/>
    <property type="project" value="TreeGrafter"/>
</dbReference>
<dbReference type="Pfam" id="PF13307">
    <property type="entry name" value="Helicase_C_2"/>
    <property type="match status" value="1"/>
</dbReference>
<dbReference type="EMBL" id="LAZR01023871">
    <property type="protein sequence ID" value="KKL77037.1"/>
    <property type="molecule type" value="Genomic_DNA"/>
</dbReference>
<dbReference type="PANTHER" id="PTHR11472:SF34">
    <property type="entry name" value="REGULATOR OF TELOMERE ELONGATION HELICASE 1"/>
    <property type="match status" value="1"/>
</dbReference>
<organism evidence="2">
    <name type="scientific">marine sediment metagenome</name>
    <dbReference type="NCBI Taxonomy" id="412755"/>
    <lineage>
        <taxon>unclassified sequences</taxon>
        <taxon>metagenomes</taxon>
        <taxon>ecological metagenomes</taxon>
    </lineage>
</organism>
<dbReference type="GO" id="GO:0006139">
    <property type="term" value="P:nucleobase-containing compound metabolic process"/>
    <property type="evidence" value="ECO:0007669"/>
    <property type="project" value="InterPro"/>
</dbReference>
<feature type="domain" description="ATP-dependent helicase C-terminal" evidence="1">
    <location>
        <begin position="309"/>
        <end position="436"/>
    </location>
</feature>
<dbReference type="InterPro" id="IPR045028">
    <property type="entry name" value="DinG/Rad3-like"/>
</dbReference>
<dbReference type="GO" id="GO:0005524">
    <property type="term" value="F:ATP binding"/>
    <property type="evidence" value="ECO:0007669"/>
    <property type="project" value="InterPro"/>
</dbReference>
<dbReference type="InterPro" id="IPR027417">
    <property type="entry name" value="P-loop_NTPase"/>
</dbReference>
<dbReference type="SUPFAM" id="SSF52540">
    <property type="entry name" value="P-loop containing nucleoside triphosphate hydrolases"/>
    <property type="match status" value="1"/>
</dbReference>